<comment type="similarity">
    <text evidence="7">Belongs to the binding-protein-dependent transport system permease family.</text>
</comment>
<dbReference type="STRING" id="48003.BLA55_01250"/>
<dbReference type="PANTHER" id="PTHR30043">
    <property type="entry name" value="PHOSPHONATES TRANSPORT SYSTEM PERMEASE PROTEIN"/>
    <property type="match status" value="1"/>
</dbReference>
<dbReference type="KEGG" id="mpul:BLA55_01250"/>
<feature type="transmembrane region" description="Helical" evidence="7">
    <location>
        <begin position="286"/>
        <end position="309"/>
    </location>
</feature>
<feature type="transmembrane region" description="Helical" evidence="7">
    <location>
        <begin position="344"/>
        <end position="367"/>
    </location>
</feature>
<dbReference type="Pfam" id="PF00528">
    <property type="entry name" value="BPD_transp_1"/>
    <property type="match status" value="1"/>
</dbReference>
<dbReference type="SUPFAM" id="SSF161098">
    <property type="entry name" value="MetI-like"/>
    <property type="match status" value="2"/>
</dbReference>
<evidence type="ECO:0000313" key="9">
    <source>
        <dbReference type="EMBL" id="APJ38301.1"/>
    </source>
</evidence>
<keyword evidence="2 7" id="KW-0813">Transport</keyword>
<name>A0A1L4FRS0_9BACT</name>
<comment type="subcellular location">
    <subcellularLocation>
        <location evidence="1 7">Cell membrane</location>
        <topology evidence="1 7">Multi-pass membrane protein</topology>
    </subcellularLocation>
</comment>
<sequence>MKTFLINSFNKIKFKQLLWILLISFFVISIFHLNIFSQGNTRPELFWKNLAKLFQFKTTSQDYSQNLFWVCLKMMFLSIKAVVFGNLFGFLFAFFTSILITQNLYIKKYTATIAKIIVICLKALPSLIPLFLLTEGFGGLLGASLIIFWFTWLWLTRYLNNIYENANLKKYWELRRIGYSLLKAFYKTVLLEHKNKVFLYFLFSLESNLRWTSVLGQVGVYGIGFYINQFKNKYEYLGIFLIVFCLFIGILELILYLSNLLIKYHFQINLNANNIQIWFQRNLKKIVFWIFILIYSIVFILTLTDFSYLNVQWKQITIVLIKLFSFDFNLYNENEFWTILLDTFKIIEVSFISTILGVSIAVVYAYFSAEKINNKWLAISLKLNIMFWRIIPIMIIYYLFIWIFSIQNLIIFCLTVSVFRSSAKQISEFYNALNVEKIKLLRLQGFNKYQIFVKHCWPSIRKEVKSQFLIQFDNRLRNALIFSAFGGFSIGLKYSHFIKHNEIQYIFPLLLPLYVTFLVLEFSNFRLSKRKI</sequence>
<evidence type="ECO:0000256" key="1">
    <source>
        <dbReference type="ARBA" id="ARBA00004651"/>
    </source>
</evidence>
<evidence type="ECO:0000256" key="6">
    <source>
        <dbReference type="ARBA" id="ARBA00023136"/>
    </source>
</evidence>
<dbReference type="GO" id="GO:0055085">
    <property type="term" value="P:transmembrane transport"/>
    <property type="evidence" value="ECO:0007669"/>
    <property type="project" value="InterPro"/>
</dbReference>
<proteinExistence type="inferred from homology"/>
<organism evidence="9 10">
    <name type="scientific">Mycoplasmopsis pullorum</name>
    <dbReference type="NCBI Taxonomy" id="48003"/>
    <lineage>
        <taxon>Bacteria</taxon>
        <taxon>Bacillati</taxon>
        <taxon>Mycoplasmatota</taxon>
        <taxon>Mycoplasmoidales</taxon>
        <taxon>Metamycoplasmataceae</taxon>
        <taxon>Mycoplasmopsis</taxon>
    </lineage>
</organism>
<feature type="transmembrane region" description="Helical" evidence="7">
    <location>
        <begin position="503"/>
        <end position="522"/>
    </location>
</feature>
<evidence type="ECO:0000256" key="4">
    <source>
        <dbReference type="ARBA" id="ARBA00022692"/>
    </source>
</evidence>
<evidence type="ECO:0000256" key="2">
    <source>
        <dbReference type="ARBA" id="ARBA00022448"/>
    </source>
</evidence>
<feature type="transmembrane region" description="Helical" evidence="7">
    <location>
        <begin position="387"/>
        <end position="419"/>
    </location>
</feature>
<feature type="domain" description="ABC transmembrane type-1" evidence="8">
    <location>
        <begin position="343"/>
        <end position="528"/>
    </location>
</feature>
<evidence type="ECO:0000259" key="8">
    <source>
        <dbReference type="PROSITE" id="PS50928"/>
    </source>
</evidence>
<dbReference type="Gene3D" id="1.10.3720.10">
    <property type="entry name" value="MetI-like"/>
    <property type="match status" value="2"/>
</dbReference>
<accession>A0A1L4FRS0</accession>
<dbReference type="Proteomes" id="UP000184322">
    <property type="component" value="Chromosome"/>
</dbReference>
<dbReference type="PROSITE" id="PS50928">
    <property type="entry name" value="ABC_TM1"/>
    <property type="match status" value="1"/>
</dbReference>
<feature type="transmembrane region" description="Helical" evidence="7">
    <location>
        <begin position="67"/>
        <end position="100"/>
    </location>
</feature>
<dbReference type="GO" id="GO:0005886">
    <property type="term" value="C:plasma membrane"/>
    <property type="evidence" value="ECO:0007669"/>
    <property type="project" value="UniProtKB-SubCell"/>
</dbReference>
<dbReference type="EMBL" id="CP017813">
    <property type="protein sequence ID" value="APJ38301.1"/>
    <property type="molecule type" value="Genomic_DNA"/>
</dbReference>
<dbReference type="PANTHER" id="PTHR30043:SF1">
    <property type="entry name" value="ABC TRANSPORT SYSTEM PERMEASE PROTEIN P69"/>
    <property type="match status" value="1"/>
</dbReference>
<evidence type="ECO:0000256" key="5">
    <source>
        <dbReference type="ARBA" id="ARBA00022989"/>
    </source>
</evidence>
<keyword evidence="6 7" id="KW-0472">Membrane</keyword>
<feature type="transmembrane region" description="Helical" evidence="7">
    <location>
        <begin position="137"/>
        <end position="155"/>
    </location>
</feature>
<keyword evidence="10" id="KW-1185">Reference proteome</keyword>
<evidence type="ECO:0000313" key="10">
    <source>
        <dbReference type="Proteomes" id="UP000184322"/>
    </source>
</evidence>
<feature type="transmembrane region" description="Helical" evidence="7">
    <location>
        <begin position="112"/>
        <end position="131"/>
    </location>
</feature>
<reference evidence="10" key="1">
    <citation type="submission" date="2016-10" db="EMBL/GenBank/DDBJ databases">
        <authorList>
            <person name="Beylefeld A."/>
            <person name="Abolnik C."/>
        </authorList>
    </citation>
    <scope>NUCLEOTIDE SEQUENCE [LARGE SCALE GENOMIC DNA]</scope>
    <source>
        <strain evidence="10">B359_6</strain>
    </source>
</reference>
<dbReference type="AlphaFoldDB" id="A0A1L4FRS0"/>
<keyword evidence="5 7" id="KW-1133">Transmembrane helix</keyword>
<evidence type="ECO:0000256" key="7">
    <source>
        <dbReference type="RuleBase" id="RU363032"/>
    </source>
</evidence>
<protein>
    <recommendedName>
        <fullName evidence="8">ABC transmembrane type-1 domain-containing protein</fullName>
    </recommendedName>
</protein>
<feature type="transmembrane region" description="Helical" evidence="7">
    <location>
        <begin position="236"/>
        <end position="257"/>
    </location>
</feature>
<gene>
    <name evidence="9" type="ORF">BLA55_01250</name>
</gene>
<feature type="transmembrane region" description="Helical" evidence="7">
    <location>
        <begin position="479"/>
        <end position="497"/>
    </location>
</feature>
<feature type="transmembrane region" description="Helical" evidence="7">
    <location>
        <begin position="17"/>
        <end position="36"/>
    </location>
</feature>
<evidence type="ECO:0000256" key="3">
    <source>
        <dbReference type="ARBA" id="ARBA00022475"/>
    </source>
</evidence>
<dbReference type="InterPro" id="IPR035906">
    <property type="entry name" value="MetI-like_sf"/>
</dbReference>
<keyword evidence="3" id="KW-1003">Cell membrane</keyword>
<keyword evidence="4 7" id="KW-0812">Transmembrane</keyword>
<dbReference type="InterPro" id="IPR000515">
    <property type="entry name" value="MetI-like"/>
</dbReference>